<dbReference type="GO" id="GO:0005886">
    <property type="term" value="C:plasma membrane"/>
    <property type="evidence" value="ECO:0007669"/>
    <property type="project" value="UniProtKB-SubCell"/>
</dbReference>
<keyword evidence="22" id="KW-1185">Reference proteome</keyword>
<evidence type="ECO:0000256" key="15">
    <source>
        <dbReference type="ARBA" id="ARBA00023016"/>
    </source>
</evidence>
<dbReference type="Pfam" id="PF00989">
    <property type="entry name" value="PAS"/>
    <property type="match status" value="1"/>
</dbReference>
<evidence type="ECO:0000256" key="8">
    <source>
        <dbReference type="ARBA" id="ARBA00022692"/>
    </source>
</evidence>
<dbReference type="InterPro" id="IPR013767">
    <property type="entry name" value="PAS_fold"/>
</dbReference>
<keyword evidence="5" id="KW-0997">Cell inner membrane</keyword>
<keyword evidence="10" id="KW-0418">Kinase</keyword>
<dbReference type="PROSITE" id="PS50113">
    <property type="entry name" value="PAC"/>
    <property type="match status" value="1"/>
</dbReference>
<dbReference type="EMBL" id="CP034752">
    <property type="protein sequence ID" value="QBH98644.1"/>
    <property type="molecule type" value="Genomic_DNA"/>
</dbReference>
<dbReference type="PANTHER" id="PTHR43065">
    <property type="entry name" value="SENSOR HISTIDINE KINASE"/>
    <property type="match status" value="1"/>
</dbReference>
<dbReference type="InterPro" id="IPR003661">
    <property type="entry name" value="HisK_dim/P_dom"/>
</dbReference>
<keyword evidence="9" id="KW-0547">Nucleotide-binding</keyword>
<dbReference type="Gene3D" id="3.30.450.20">
    <property type="entry name" value="PAS domain"/>
    <property type="match status" value="2"/>
</dbReference>
<gene>
    <name evidence="21" type="ORF">EKN56_02475</name>
</gene>
<dbReference type="Gene3D" id="3.30.565.10">
    <property type="entry name" value="Histidine kinase-like ATPase, C-terminal domain"/>
    <property type="match status" value="1"/>
</dbReference>
<keyword evidence="8 18" id="KW-0812">Transmembrane</keyword>
<evidence type="ECO:0000256" key="7">
    <source>
        <dbReference type="ARBA" id="ARBA00022679"/>
    </source>
</evidence>
<dbReference type="InterPro" id="IPR035965">
    <property type="entry name" value="PAS-like_dom_sf"/>
</dbReference>
<feature type="domain" description="Histidine kinase" evidence="19">
    <location>
        <begin position="390"/>
        <end position="598"/>
    </location>
</feature>
<dbReference type="InterPro" id="IPR029151">
    <property type="entry name" value="Sensor-like_sf"/>
</dbReference>
<dbReference type="SUPFAM" id="SSF55874">
    <property type="entry name" value="ATPase domain of HSP90 chaperone/DNA topoisomerase II/histidine kinase"/>
    <property type="match status" value="1"/>
</dbReference>
<dbReference type="OrthoDB" id="1931120at2"/>
<dbReference type="Pfam" id="PF00512">
    <property type="entry name" value="HisKA"/>
    <property type="match status" value="1"/>
</dbReference>
<evidence type="ECO:0000256" key="2">
    <source>
        <dbReference type="ARBA" id="ARBA00004429"/>
    </source>
</evidence>
<keyword evidence="15" id="KW-0346">Stress response</keyword>
<keyword evidence="11" id="KW-0862">Zinc</keyword>
<dbReference type="CDD" id="cd00082">
    <property type="entry name" value="HisKA"/>
    <property type="match status" value="1"/>
</dbReference>
<dbReference type="SUPFAM" id="SSF47384">
    <property type="entry name" value="Homodimeric domain of signal transducing histidine kinase"/>
    <property type="match status" value="1"/>
</dbReference>
<proteinExistence type="predicted"/>
<evidence type="ECO:0000256" key="6">
    <source>
        <dbReference type="ARBA" id="ARBA00022553"/>
    </source>
</evidence>
<feature type="transmembrane region" description="Helical" evidence="18">
    <location>
        <begin position="223"/>
        <end position="243"/>
    </location>
</feature>
<dbReference type="InterPro" id="IPR033463">
    <property type="entry name" value="sCache_3"/>
</dbReference>
<comment type="catalytic activity">
    <reaction evidence="1">
        <text>ATP + protein L-histidine = ADP + protein N-phospho-L-histidine.</text>
        <dbReference type="EC" id="2.7.13.3"/>
    </reaction>
</comment>
<evidence type="ECO:0000256" key="3">
    <source>
        <dbReference type="ARBA" id="ARBA00012438"/>
    </source>
</evidence>
<evidence type="ECO:0000256" key="11">
    <source>
        <dbReference type="ARBA" id="ARBA00022833"/>
    </source>
</evidence>
<dbReference type="NCBIfam" id="TIGR00229">
    <property type="entry name" value="sensory_box"/>
    <property type="match status" value="1"/>
</dbReference>
<evidence type="ECO:0000313" key="21">
    <source>
        <dbReference type="EMBL" id="QBH98644.1"/>
    </source>
</evidence>
<evidence type="ECO:0000259" key="20">
    <source>
        <dbReference type="PROSITE" id="PS50113"/>
    </source>
</evidence>
<dbReference type="InterPro" id="IPR005467">
    <property type="entry name" value="His_kinase_dom"/>
</dbReference>
<dbReference type="EC" id="2.7.13.3" evidence="3"/>
<dbReference type="SUPFAM" id="SSF55785">
    <property type="entry name" value="PYP-like sensor domain (PAS domain)"/>
    <property type="match status" value="1"/>
</dbReference>
<evidence type="ECO:0000256" key="17">
    <source>
        <dbReference type="ARBA" id="ARBA00044982"/>
    </source>
</evidence>
<dbReference type="CDD" id="cd18774">
    <property type="entry name" value="PDC2_HK_sensor"/>
    <property type="match status" value="1"/>
</dbReference>
<evidence type="ECO:0000256" key="16">
    <source>
        <dbReference type="ARBA" id="ARBA00023136"/>
    </source>
</evidence>
<dbReference type="InterPro" id="IPR000014">
    <property type="entry name" value="PAS"/>
</dbReference>
<dbReference type="KEGG" id="prag:EKN56_02475"/>
<keyword evidence="13 18" id="KW-1133">Transmembrane helix</keyword>
<evidence type="ECO:0000256" key="10">
    <source>
        <dbReference type="ARBA" id="ARBA00022777"/>
    </source>
</evidence>
<evidence type="ECO:0000313" key="22">
    <source>
        <dbReference type="Proteomes" id="UP000293154"/>
    </source>
</evidence>
<dbReference type="Proteomes" id="UP000293154">
    <property type="component" value="Chromosome"/>
</dbReference>
<keyword evidence="7" id="KW-0808">Transferase</keyword>
<keyword evidence="4" id="KW-1003">Cell membrane</keyword>
<feature type="transmembrane region" description="Helical" evidence="18">
    <location>
        <begin position="26"/>
        <end position="47"/>
    </location>
</feature>
<evidence type="ECO:0000256" key="13">
    <source>
        <dbReference type="ARBA" id="ARBA00022989"/>
    </source>
</evidence>
<comment type="subcellular location">
    <subcellularLocation>
        <location evidence="2">Cell inner membrane</location>
        <topology evidence="2">Multi-pass membrane protein</topology>
    </subcellularLocation>
</comment>
<evidence type="ECO:0000256" key="14">
    <source>
        <dbReference type="ARBA" id="ARBA00023012"/>
    </source>
</evidence>
<organism evidence="21 22">
    <name type="scientific">Limnobaculum zhutongyuii</name>
    <dbReference type="NCBI Taxonomy" id="2498113"/>
    <lineage>
        <taxon>Bacteria</taxon>
        <taxon>Pseudomonadati</taxon>
        <taxon>Pseudomonadota</taxon>
        <taxon>Gammaproteobacteria</taxon>
        <taxon>Enterobacterales</taxon>
        <taxon>Budviciaceae</taxon>
        <taxon>Limnobaculum</taxon>
    </lineage>
</organism>
<dbReference type="AlphaFoldDB" id="A0A411WQV4"/>
<dbReference type="SMART" id="SM00387">
    <property type="entry name" value="HATPase_c"/>
    <property type="match status" value="1"/>
</dbReference>
<evidence type="ECO:0000256" key="18">
    <source>
        <dbReference type="SAM" id="Phobius"/>
    </source>
</evidence>
<dbReference type="Pfam" id="PF17203">
    <property type="entry name" value="sCache_3_2"/>
    <property type="match status" value="1"/>
</dbReference>
<dbReference type="PRINTS" id="PR00344">
    <property type="entry name" value="BCTRLSENSOR"/>
</dbReference>
<feature type="domain" description="PAC" evidence="20">
    <location>
        <begin position="325"/>
        <end position="377"/>
    </location>
</feature>
<dbReference type="InterPro" id="IPR036097">
    <property type="entry name" value="HisK_dim/P_sf"/>
</dbReference>
<dbReference type="PROSITE" id="PS50109">
    <property type="entry name" value="HIS_KIN"/>
    <property type="match status" value="1"/>
</dbReference>
<dbReference type="SMART" id="SM00388">
    <property type="entry name" value="HisKA"/>
    <property type="match status" value="1"/>
</dbReference>
<dbReference type="GO" id="GO:0000155">
    <property type="term" value="F:phosphorelay sensor kinase activity"/>
    <property type="evidence" value="ECO:0007669"/>
    <property type="project" value="InterPro"/>
</dbReference>
<dbReference type="Gene3D" id="1.10.287.130">
    <property type="match status" value="1"/>
</dbReference>
<keyword evidence="16 18" id="KW-0472">Membrane</keyword>
<keyword evidence="14" id="KW-0902">Two-component regulatory system</keyword>
<dbReference type="GO" id="GO:0005524">
    <property type="term" value="F:ATP binding"/>
    <property type="evidence" value="ECO:0007669"/>
    <property type="project" value="UniProtKB-KW"/>
</dbReference>
<evidence type="ECO:0000256" key="4">
    <source>
        <dbReference type="ARBA" id="ARBA00022475"/>
    </source>
</evidence>
<protein>
    <recommendedName>
        <fullName evidence="17">Sensor histidine kinase ZraS</fullName>
        <ecNumber evidence="3">2.7.13.3</ecNumber>
    </recommendedName>
</protein>
<evidence type="ECO:0000256" key="1">
    <source>
        <dbReference type="ARBA" id="ARBA00000085"/>
    </source>
</evidence>
<sequence length="611" mass="68744">MIFLTPTKRIPVVKALKWRPGLPAILPSWFFIGSVIILIAVIITVTLKDLNRGRDIEIQTLLEKSTVLIRAFESGTRTGMGMRWRHDQRQTLLEEMAYQPGILYIAITDTSGRILAHSDPDKVGSQLYTLQEMQNLHVAQTEQWRITPFADGQDKHQNAFEVYRFFKPLKRMAGHRMHMGNKRPDTYWSDDIEDEDQDRNVIFTGFDTSTLEASQAKDIRNTIIFLSILGLLALASILSLFWAKRYQRSSRQLQDSKAFSTEIISNLPIGLITTNEHRQISVVNHTAEKILGHSAIGLSGRNIKQALPDSWNQLAGSEHNHQPVIEREINYTLSSGQTIPLSISVANIVNNSGNFLGNVFIFRDMREVRQLQEEIRRKEKMAAIGNLAAGVAHEIRNPLSSIKGFAKYFEGRSEQGSEEQELAKVMAKEVDRLNRVITELLELVRPTDLRIQRVNICDVIEHSLHLIRQDAEAKHINILFNVEPDLPLVDIDPDRFTQALLNLYLNAIQAIGSNGTLEVHLNINADSELQIVIKDSGKGIPADDLTNIFNPYFTTKASGTGLGLTVVQKVVEEHQGKISVTSQLSTGTSFELTIPVKHSPSIQEASDHDYS</sequence>
<keyword evidence="12" id="KW-0067">ATP-binding</keyword>
<accession>A0A411WQV4</accession>
<reference evidence="21 22" key="1">
    <citation type="submission" date="2019-03" db="EMBL/GenBank/DDBJ databases">
        <title>Pragia sp. nov. isolated from the gut tract of Carduelis flavirostris.</title>
        <authorList>
            <person name="Ge Y."/>
        </authorList>
    </citation>
    <scope>NUCLEOTIDE SEQUENCE [LARGE SCALE GENOMIC DNA]</scope>
    <source>
        <strain evidence="21 22">CF-458</strain>
    </source>
</reference>
<dbReference type="SMART" id="SM00091">
    <property type="entry name" value="PAS"/>
    <property type="match status" value="1"/>
</dbReference>
<dbReference type="SUPFAM" id="SSF103190">
    <property type="entry name" value="Sensory domain-like"/>
    <property type="match status" value="1"/>
</dbReference>
<dbReference type="InterPro" id="IPR003594">
    <property type="entry name" value="HATPase_dom"/>
</dbReference>
<dbReference type="InterPro" id="IPR036890">
    <property type="entry name" value="HATPase_C_sf"/>
</dbReference>
<dbReference type="InterPro" id="IPR000700">
    <property type="entry name" value="PAS-assoc_C"/>
</dbReference>
<dbReference type="PANTHER" id="PTHR43065:SF54">
    <property type="entry name" value="SENSOR PROTEIN ZRAS"/>
    <property type="match status" value="1"/>
</dbReference>
<evidence type="ECO:0000256" key="9">
    <source>
        <dbReference type="ARBA" id="ARBA00022741"/>
    </source>
</evidence>
<dbReference type="CDD" id="cd00130">
    <property type="entry name" value="PAS"/>
    <property type="match status" value="1"/>
</dbReference>
<dbReference type="InterPro" id="IPR004358">
    <property type="entry name" value="Sig_transdc_His_kin-like_C"/>
</dbReference>
<dbReference type="Pfam" id="PF02518">
    <property type="entry name" value="HATPase_c"/>
    <property type="match status" value="1"/>
</dbReference>
<evidence type="ECO:0000256" key="5">
    <source>
        <dbReference type="ARBA" id="ARBA00022519"/>
    </source>
</evidence>
<dbReference type="GO" id="GO:0006355">
    <property type="term" value="P:regulation of DNA-templated transcription"/>
    <property type="evidence" value="ECO:0007669"/>
    <property type="project" value="InterPro"/>
</dbReference>
<keyword evidence="6" id="KW-0597">Phosphoprotein</keyword>
<evidence type="ECO:0000256" key="12">
    <source>
        <dbReference type="ARBA" id="ARBA00022840"/>
    </source>
</evidence>
<evidence type="ECO:0000259" key="19">
    <source>
        <dbReference type="PROSITE" id="PS50109"/>
    </source>
</evidence>
<name>A0A411WQV4_9GAMM</name>